<dbReference type="EC" id="5.3.1.16" evidence="3"/>
<comment type="similarity">
    <text evidence="1 2">Belongs to the HisA/HisF family.</text>
</comment>
<dbReference type="EMBL" id="JAVRRT010000011">
    <property type="protein sequence ID" value="KAK5167403.1"/>
    <property type="molecule type" value="Genomic_DNA"/>
</dbReference>
<keyword evidence="2" id="KW-0368">Histidine biosynthesis</keyword>
<dbReference type="GO" id="GO:0000105">
    <property type="term" value="P:L-histidine biosynthetic process"/>
    <property type="evidence" value="ECO:0007669"/>
    <property type="project" value="UniProtKB-KW"/>
</dbReference>
<dbReference type="SUPFAM" id="SSF51366">
    <property type="entry name" value="Ribulose-phoshate binding barrel"/>
    <property type="match status" value="1"/>
</dbReference>
<dbReference type="GO" id="GO:0000162">
    <property type="term" value="P:L-tryptophan biosynthetic process"/>
    <property type="evidence" value="ECO:0007669"/>
    <property type="project" value="TreeGrafter"/>
</dbReference>
<evidence type="ECO:0000313" key="3">
    <source>
        <dbReference type="EMBL" id="KAK5167403.1"/>
    </source>
</evidence>
<dbReference type="GO" id="GO:0003949">
    <property type="term" value="F:1-(5-phosphoribosyl)-5-[(5-phosphoribosylamino)methylideneamino]imidazole-4-carboxamide isomerase activity"/>
    <property type="evidence" value="ECO:0007669"/>
    <property type="project" value="UniProtKB-EC"/>
</dbReference>
<evidence type="ECO:0000256" key="1">
    <source>
        <dbReference type="ARBA" id="ARBA00009667"/>
    </source>
</evidence>
<keyword evidence="3" id="KW-0413">Isomerase</keyword>
<name>A0AAV9P4I1_9PEZI</name>
<proteinExistence type="inferred from homology"/>
<dbReference type="Proteomes" id="UP001337655">
    <property type="component" value="Unassembled WGS sequence"/>
</dbReference>
<keyword evidence="4" id="KW-1185">Reference proteome</keyword>
<dbReference type="AlphaFoldDB" id="A0AAV9P4I1"/>
<dbReference type="RefSeq" id="XP_064657109.1">
    <property type="nucleotide sequence ID" value="XM_064804339.1"/>
</dbReference>
<organism evidence="3 4">
    <name type="scientific">Saxophila tyrrhenica</name>
    <dbReference type="NCBI Taxonomy" id="1690608"/>
    <lineage>
        <taxon>Eukaryota</taxon>
        <taxon>Fungi</taxon>
        <taxon>Dikarya</taxon>
        <taxon>Ascomycota</taxon>
        <taxon>Pezizomycotina</taxon>
        <taxon>Dothideomycetes</taxon>
        <taxon>Dothideomycetidae</taxon>
        <taxon>Mycosphaerellales</taxon>
        <taxon>Extremaceae</taxon>
        <taxon>Saxophila</taxon>
    </lineage>
</organism>
<sequence length="277" mass="29665">MTKFRPCIDLHSGSVKQIVGGTLTTDVAGLKTNFTSEHPAAYYASLYEKHSLTGGHVIMLGPGNDEAAREALSAWPGGMQVGGGIKDGNAKTWIDAGAEKVIITSFLFPSGIFSQDRLQSVLDALSGDSRKLVIDLSCRRVGDGWRVAMDRWQTITSFEINRGGQYPSSYRPNPTNPPPENIALLEPYCSEFLIHAADAEGLQAGIDEDLVSLLAEICSVPVTYAGGGRSIEDLELVERLSGGKVDLTIGSALDIFGGRGVTFEACCRWNDARRGGV</sequence>
<protein>
    <submittedName>
        <fullName evidence="3">Enzyme that catalyzes the fourth step in the histidine pathway</fullName>
        <ecNumber evidence="3">5.3.1.16</ecNumber>
    </submittedName>
</protein>
<reference evidence="3 4" key="1">
    <citation type="submission" date="2023-08" db="EMBL/GenBank/DDBJ databases">
        <title>Black Yeasts Isolated from many extreme environments.</title>
        <authorList>
            <person name="Coleine C."/>
            <person name="Stajich J.E."/>
            <person name="Selbmann L."/>
        </authorList>
    </citation>
    <scope>NUCLEOTIDE SEQUENCE [LARGE SCALE GENOMIC DNA]</scope>
    <source>
        <strain evidence="3 4">CCFEE 5935</strain>
    </source>
</reference>
<dbReference type="InterPro" id="IPR013785">
    <property type="entry name" value="Aldolase_TIM"/>
</dbReference>
<dbReference type="GeneID" id="89928438"/>
<dbReference type="PANTHER" id="PTHR43090">
    <property type="entry name" value="1-(5-PHOSPHORIBOSYL)-5-[(5-PHOSPHORIBOSYLAMINO)METHYLIDENEAMINO] IMIDAZOLE-4-CARBOXAMIDE ISOMERASE"/>
    <property type="match status" value="1"/>
</dbReference>
<dbReference type="Pfam" id="PF00977">
    <property type="entry name" value="His_biosynth"/>
    <property type="match status" value="2"/>
</dbReference>
<keyword evidence="2" id="KW-0028">Amino-acid biosynthesis</keyword>
<dbReference type="InterPro" id="IPR044524">
    <property type="entry name" value="Isoase_HisA-like"/>
</dbReference>
<dbReference type="Gene3D" id="3.20.20.70">
    <property type="entry name" value="Aldolase class I"/>
    <property type="match status" value="1"/>
</dbReference>
<dbReference type="PANTHER" id="PTHR43090:SF2">
    <property type="entry name" value="1-(5-PHOSPHORIBOSYL)-5-[(5-PHOSPHORIBOSYLAMINO)METHYLIDENEAMINO] IMIDAZOLE-4-CARBOXAMIDE ISOMERASE"/>
    <property type="match status" value="1"/>
</dbReference>
<evidence type="ECO:0000313" key="4">
    <source>
        <dbReference type="Proteomes" id="UP001337655"/>
    </source>
</evidence>
<dbReference type="GO" id="GO:0005737">
    <property type="term" value="C:cytoplasm"/>
    <property type="evidence" value="ECO:0007669"/>
    <property type="project" value="TreeGrafter"/>
</dbReference>
<dbReference type="CDD" id="cd04723">
    <property type="entry name" value="HisA_HisF"/>
    <property type="match status" value="1"/>
</dbReference>
<comment type="caution">
    <text evidence="3">The sequence shown here is derived from an EMBL/GenBank/DDBJ whole genome shotgun (WGS) entry which is preliminary data.</text>
</comment>
<accession>A0AAV9P4I1</accession>
<dbReference type="InterPro" id="IPR011060">
    <property type="entry name" value="RibuloseP-bd_barrel"/>
</dbReference>
<gene>
    <name evidence="3" type="primary">HIS6</name>
    <name evidence="3" type="ORF">LTR77_007102</name>
</gene>
<dbReference type="InterPro" id="IPR006062">
    <property type="entry name" value="His_biosynth"/>
</dbReference>
<evidence type="ECO:0000256" key="2">
    <source>
        <dbReference type="RuleBase" id="RU003657"/>
    </source>
</evidence>